<evidence type="ECO:0000313" key="2">
    <source>
        <dbReference type="EMBL" id="QPH37829.1"/>
    </source>
</evidence>
<dbReference type="InterPro" id="IPR011989">
    <property type="entry name" value="ARM-like"/>
</dbReference>
<name>A0A7U3Q3S8_9SPHI</name>
<reference evidence="2 3" key="1">
    <citation type="submission" date="2020-11" db="EMBL/GenBank/DDBJ databases">
        <title>Pedobacter endophytica, an endophytic bacteria isolated form Carex pumila.</title>
        <authorList>
            <person name="Peng Y."/>
            <person name="Jiang L."/>
            <person name="Lee J."/>
        </authorList>
    </citation>
    <scope>NUCLEOTIDE SEQUENCE [LARGE SCALE GENOMIC DNA]</scope>
    <source>
        <strain evidence="2 3">JBR3-12</strain>
    </source>
</reference>
<dbReference type="Gene3D" id="1.25.10.10">
    <property type="entry name" value="Leucine-rich Repeat Variant"/>
    <property type="match status" value="1"/>
</dbReference>
<keyword evidence="1" id="KW-0812">Transmembrane</keyword>
<organism evidence="2 3">
    <name type="scientific">Pedobacter endophyticus</name>
    <dbReference type="NCBI Taxonomy" id="2789740"/>
    <lineage>
        <taxon>Bacteria</taxon>
        <taxon>Pseudomonadati</taxon>
        <taxon>Bacteroidota</taxon>
        <taxon>Sphingobacteriia</taxon>
        <taxon>Sphingobacteriales</taxon>
        <taxon>Sphingobacteriaceae</taxon>
        <taxon>Pedobacter</taxon>
    </lineage>
</organism>
<evidence type="ECO:0008006" key="4">
    <source>
        <dbReference type="Google" id="ProtNLM"/>
    </source>
</evidence>
<dbReference type="Proteomes" id="UP000594759">
    <property type="component" value="Chromosome"/>
</dbReference>
<gene>
    <name evidence="2" type="ORF">IZT61_11975</name>
</gene>
<dbReference type="RefSeq" id="WP_196097141.1">
    <property type="nucleotide sequence ID" value="NZ_CP064939.1"/>
</dbReference>
<proteinExistence type="predicted"/>
<accession>A0A7U3Q3S8</accession>
<dbReference type="InterPro" id="IPR016024">
    <property type="entry name" value="ARM-type_fold"/>
</dbReference>
<dbReference type="SUPFAM" id="SSF48371">
    <property type="entry name" value="ARM repeat"/>
    <property type="match status" value="1"/>
</dbReference>
<keyword evidence="3" id="KW-1185">Reference proteome</keyword>
<protein>
    <recommendedName>
        <fullName evidence="4">HEAT repeat-containing protein</fullName>
    </recommendedName>
</protein>
<sequence length="257" mass="28360">MNDSLKDFVERHREDFDHLDAPQFNLELMKAARNPVKSEQKAITFDVKKWLVAASAVLIIATTVLIFKISAPKKDQSLAKTDVAPPMKAVPDNTIEVEQALADLKADKKPKTARKRLALPKSAAKSNLDDFYEKLSDSSSASNRLAAVLAIDKSGLISERTINILDKTLEYDGNSNVRLAALGVMAQYKNDTHVSILLVNALKNQTDPMVQLALVNLLGTMDNVKIDESLHALVSNPETFSAVKDEAYSILMREDKL</sequence>
<evidence type="ECO:0000313" key="3">
    <source>
        <dbReference type="Proteomes" id="UP000594759"/>
    </source>
</evidence>
<dbReference type="EMBL" id="CP064939">
    <property type="protein sequence ID" value="QPH37829.1"/>
    <property type="molecule type" value="Genomic_DNA"/>
</dbReference>
<feature type="transmembrane region" description="Helical" evidence="1">
    <location>
        <begin position="50"/>
        <end position="71"/>
    </location>
</feature>
<dbReference type="AlphaFoldDB" id="A0A7U3Q3S8"/>
<keyword evidence="1" id="KW-0472">Membrane</keyword>
<dbReference type="KEGG" id="pex:IZT61_11975"/>
<evidence type="ECO:0000256" key="1">
    <source>
        <dbReference type="SAM" id="Phobius"/>
    </source>
</evidence>
<keyword evidence="1" id="KW-1133">Transmembrane helix</keyword>